<gene>
    <name evidence="2" type="ORF">EV384_4514</name>
</gene>
<evidence type="ECO:0000259" key="1">
    <source>
        <dbReference type="PROSITE" id="PS51186"/>
    </source>
</evidence>
<feature type="domain" description="N-acetyltransferase" evidence="1">
    <location>
        <begin position="1"/>
        <end position="150"/>
    </location>
</feature>
<evidence type="ECO:0000313" key="3">
    <source>
        <dbReference type="Proteomes" id="UP000294114"/>
    </source>
</evidence>
<evidence type="ECO:0000313" key="2">
    <source>
        <dbReference type="EMBL" id="RZU75936.1"/>
    </source>
</evidence>
<organism evidence="2 3">
    <name type="scientific">Micromonospora kangleipakensis</name>
    <dbReference type="NCBI Taxonomy" id="1077942"/>
    <lineage>
        <taxon>Bacteria</taxon>
        <taxon>Bacillati</taxon>
        <taxon>Actinomycetota</taxon>
        <taxon>Actinomycetes</taxon>
        <taxon>Micromonosporales</taxon>
        <taxon>Micromonosporaceae</taxon>
        <taxon>Micromonospora</taxon>
    </lineage>
</organism>
<proteinExistence type="predicted"/>
<dbReference type="Gene3D" id="1.10.287.900">
    <property type="entry name" value="The crystal structure of the spermine/spermidine acetyltransferase from enterococcus faecali"/>
    <property type="match status" value="1"/>
</dbReference>
<name>A0A4V2GDH5_9ACTN</name>
<accession>A0A4V2GDH5</accession>
<dbReference type="SUPFAM" id="SSF55729">
    <property type="entry name" value="Acyl-CoA N-acyltransferases (Nat)"/>
    <property type="match status" value="1"/>
</dbReference>
<dbReference type="InterPro" id="IPR027455">
    <property type="entry name" value="Sper_AcTfrase_N"/>
</dbReference>
<dbReference type="InterPro" id="IPR000182">
    <property type="entry name" value="GNAT_dom"/>
</dbReference>
<dbReference type="Gene3D" id="3.40.630.30">
    <property type="match status" value="1"/>
</dbReference>
<dbReference type="AlphaFoldDB" id="A0A4V2GDH5"/>
<protein>
    <submittedName>
        <fullName evidence="2">Diamine N-acetyltransferase</fullName>
    </submittedName>
</protein>
<dbReference type="GO" id="GO:0016747">
    <property type="term" value="F:acyltransferase activity, transferring groups other than amino-acyl groups"/>
    <property type="evidence" value="ECO:0007669"/>
    <property type="project" value="InterPro"/>
</dbReference>
<dbReference type="InterPro" id="IPR016181">
    <property type="entry name" value="Acyl_CoA_acyltransferase"/>
</dbReference>
<dbReference type="Proteomes" id="UP000294114">
    <property type="component" value="Unassembled WGS sequence"/>
</dbReference>
<keyword evidence="2" id="KW-0808">Transferase</keyword>
<reference evidence="2 3" key="1">
    <citation type="submission" date="2019-02" db="EMBL/GenBank/DDBJ databases">
        <title>Sequencing the genomes of 1000 actinobacteria strains.</title>
        <authorList>
            <person name="Klenk H.-P."/>
        </authorList>
    </citation>
    <scope>NUCLEOTIDE SEQUENCE [LARGE SCALE GENOMIC DNA]</scope>
    <source>
        <strain evidence="2 3">DSM 45612</strain>
    </source>
</reference>
<sequence length="156" mass="17046">MHVITESTRVSIEGLRVAAGQEAFVDGVGQSLVEAAATPHANPWYRAVYSGEAPVGFVMLGDDVPPGSPHIPWRYYLWRLLIDARFQGRGYGRAALDCVVAYVKTRPGADVLVTSVVPGEGSPMGFYQRYGFQPTGQMFNHEQVLKLPLEEIPAAK</sequence>
<dbReference type="Pfam" id="PF00583">
    <property type="entry name" value="Acetyltransf_1"/>
    <property type="match status" value="1"/>
</dbReference>
<dbReference type="EMBL" id="SHLD01000001">
    <property type="protein sequence ID" value="RZU75936.1"/>
    <property type="molecule type" value="Genomic_DNA"/>
</dbReference>
<keyword evidence="3" id="KW-1185">Reference proteome</keyword>
<dbReference type="CDD" id="cd04301">
    <property type="entry name" value="NAT_SF"/>
    <property type="match status" value="1"/>
</dbReference>
<dbReference type="PROSITE" id="PS51186">
    <property type="entry name" value="GNAT"/>
    <property type="match status" value="1"/>
</dbReference>
<comment type="caution">
    <text evidence="2">The sequence shown here is derived from an EMBL/GenBank/DDBJ whole genome shotgun (WGS) entry which is preliminary data.</text>
</comment>